<dbReference type="EMBL" id="PTRA01000001">
    <property type="protein sequence ID" value="PQA59239.1"/>
    <property type="molecule type" value="Genomic_DNA"/>
</dbReference>
<dbReference type="Pfam" id="PF12833">
    <property type="entry name" value="HTH_18"/>
    <property type="match status" value="1"/>
</dbReference>
<proteinExistence type="predicted"/>
<accession>A0A2S7INJ9</accession>
<dbReference type="InterPro" id="IPR018060">
    <property type="entry name" value="HTH_AraC"/>
</dbReference>
<gene>
    <name evidence="6" type="ORF">C5O19_06185</name>
</gene>
<evidence type="ECO:0000256" key="1">
    <source>
        <dbReference type="ARBA" id="ARBA00023015"/>
    </source>
</evidence>
<organism evidence="6 7">
    <name type="scientific">Siphonobacter curvatus</name>
    <dbReference type="NCBI Taxonomy" id="2094562"/>
    <lineage>
        <taxon>Bacteria</taxon>
        <taxon>Pseudomonadati</taxon>
        <taxon>Bacteroidota</taxon>
        <taxon>Cytophagia</taxon>
        <taxon>Cytophagales</taxon>
        <taxon>Cytophagaceae</taxon>
        <taxon>Siphonobacter</taxon>
    </lineage>
</organism>
<feature type="transmembrane region" description="Helical" evidence="4">
    <location>
        <begin position="128"/>
        <end position="149"/>
    </location>
</feature>
<feature type="transmembrane region" description="Helical" evidence="4">
    <location>
        <begin position="93"/>
        <end position="116"/>
    </location>
</feature>
<reference evidence="7" key="1">
    <citation type="submission" date="2018-02" db="EMBL/GenBank/DDBJ databases">
        <title>Genome sequencing of Solimonas sp. HR-BB.</title>
        <authorList>
            <person name="Lee Y."/>
            <person name="Jeon C.O."/>
        </authorList>
    </citation>
    <scope>NUCLEOTIDE SEQUENCE [LARGE SCALE GENOMIC DNA]</scope>
    <source>
        <strain evidence="7">HR-U</strain>
    </source>
</reference>
<dbReference type="PROSITE" id="PS01124">
    <property type="entry name" value="HTH_ARAC_FAMILY_2"/>
    <property type="match status" value="1"/>
</dbReference>
<feature type="transmembrane region" description="Helical" evidence="4">
    <location>
        <begin position="161"/>
        <end position="182"/>
    </location>
</feature>
<dbReference type="SUPFAM" id="SSF46689">
    <property type="entry name" value="Homeodomain-like"/>
    <property type="match status" value="1"/>
</dbReference>
<keyword evidence="2" id="KW-0238">DNA-binding</keyword>
<keyword evidence="3" id="KW-0804">Transcription</keyword>
<feature type="transmembrane region" description="Helical" evidence="4">
    <location>
        <begin position="31"/>
        <end position="54"/>
    </location>
</feature>
<comment type="caution">
    <text evidence="6">The sequence shown here is derived from an EMBL/GenBank/DDBJ whole genome shotgun (WGS) entry which is preliminary data.</text>
</comment>
<keyword evidence="4" id="KW-0472">Membrane</keyword>
<evidence type="ECO:0000256" key="2">
    <source>
        <dbReference type="ARBA" id="ARBA00023125"/>
    </source>
</evidence>
<protein>
    <recommendedName>
        <fullName evidence="5">HTH araC/xylS-type domain-containing protein</fullName>
    </recommendedName>
</protein>
<evidence type="ECO:0000256" key="4">
    <source>
        <dbReference type="SAM" id="Phobius"/>
    </source>
</evidence>
<evidence type="ECO:0000256" key="3">
    <source>
        <dbReference type="ARBA" id="ARBA00023163"/>
    </source>
</evidence>
<sequence length="357" mass="41376">MISLITTFAFAQALIGLYVLPKQTIFSRQYLYLKTLIALISIHLGVKLFLLSVLNDPYLFGRLNSFTTFSYGPLLYFQYLQFKGKALSRTHKVLHLVPFVFAFTLYVSCLAGQIPSKNPALFQQIFEVFVYLLMSSVASYTTWLLWKLVPDTQLPRRERNLLLQCSAFFMSSVFMGYCTSFFNTWLGTHWDAHFFPYLAFGIICWICLRFFLTQNYTQSKPAETARETYEKSGLSDAQLQAYFEALEQLMRREKPFHNPDLSLDDLARSLKISRQQLSQVLNQKAEKNFYAYVNDYRVQEMIVLLKNHPGEKIAELAHQVGFQSKTTLNTYFKKVTGYSPTQYQQFLGSPISEPSKI</sequence>
<dbReference type="GO" id="GO:0043565">
    <property type="term" value="F:sequence-specific DNA binding"/>
    <property type="evidence" value="ECO:0007669"/>
    <property type="project" value="InterPro"/>
</dbReference>
<dbReference type="Proteomes" id="UP000239590">
    <property type="component" value="Unassembled WGS sequence"/>
</dbReference>
<evidence type="ECO:0000313" key="6">
    <source>
        <dbReference type="EMBL" id="PQA59239.1"/>
    </source>
</evidence>
<name>A0A2S7INJ9_9BACT</name>
<dbReference type="PANTHER" id="PTHR43280:SF29">
    <property type="entry name" value="ARAC-FAMILY TRANSCRIPTIONAL REGULATOR"/>
    <property type="match status" value="1"/>
</dbReference>
<keyword evidence="1" id="KW-0805">Transcription regulation</keyword>
<keyword evidence="4" id="KW-1133">Transmembrane helix</keyword>
<dbReference type="InterPro" id="IPR009057">
    <property type="entry name" value="Homeodomain-like_sf"/>
</dbReference>
<keyword evidence="4" id="KW-0812">Transmembrane</keyword>
<keyword evidence="7" id="KW-1185">Reference proteome</keyword>
<feature type="transmembrane region" description="Helical" evidence="4">
    <location>
        <begin position="194"/>
        <end position="212"/>
    </location>
</feature>
<dbReference type="PANTHER" id="PTHR43280">
    <property type="entry name" value="ARAC-FAMILY TRANSCRIPTIONAL REGULATOR"/>
    <property type="match status" value="1"/>
</dbReference>
<dbReference type="RefSeq" id="WP_104710582.1">
    <property type="nucleotide sequence ID" value="NZ_PTRA01000001.1"/>
</dbReference>
<dbReference type="SMART" id="SM00342">
    <property type="entry name" value="HTH_ARAC"/>
    <property type="match status" value="1"/>
</dbReference>
<dbReference type="Gene3D" id="1.10.10.60">
    <property type="entry name" value="Homeodomain-like"/>
    <property type="match status" value="2"/>
</dbReference>
<dbReference type="GO" id="GO:0003700">
    <property type="term" value="F:DNA-binding transcription factor activity"/>
    <property type="evidence" value="ECO:0007669"/>
    <property type="project" value="InterPro"/>
</dbReference>
<dbReference type="OrthoDB" id="9779074at2"/>
<feature type="domain" description="HTH araC/xylS-type" evidence="5">
    <location>
        <begin position="240"/>
        <end position="346"/>
    </location>
</feature>
<dbReference type="AlphaFoldDB" id="A0A2S7INJ9"/>
<evidence type="ECO:0000313" key="7">
    <source>
        <dbReference type="Proteomes" id="UP000239590"/>
    </source>
</evidence>
<evidence type="ECO:0000259" key="5">
    <source>
        <dbReference type="PROSITE" id="PS01124"/>
    </source>
</evidence>